<keyword evidence="13" id="KW-0732">Signal</keyword>
<feature type="compositionally biased region" description="Basic and acidic residues" evidence="12">
    <location>
        <begin position="256"/>
        <end position="266"/>
    </location>
</feature>
<keyword evidence="7" id="KW-0560">Oxidoreductase</keyword>
<evidence type="ECO:0000256" key="6">
    <source>
        <dbReference type="ARBA" id="ARBA00022989"/>
    </source>
</evidence>
<evidence type="ECO:0000256" key="12">
    <source>
        <dbReference type="SAM" id="MobiDB-lite"/>
    </source>
</evidence>
<feature type="compositionally biased region" description="Basic and acidic residues" evidence="12">
    <location>
        <begin position="227"/>
        <end position="240"/>
    </location>
</feature>
<feature type="region of interest" description="Disordered" evidence="12">
    <location>
        <begin position="179"/>
        <end position="306"/>
    </location>
</feature>
<dbReference type="GO" id="GO:0006629">
    <property type="term" value="P:lipid metabolic process"/>
    <property type="evidence" value="ECO:0007669"/>
    <property type="project" value="UniProtKB-KW"/>
</dbReference>
<dbReference type="SUPFAM" id="SSF55856">
    <property type="entry name" value="Cytochrome b5-like heme/steroid binding domain"/>
    <property type="match status" value="2"/>
</dbReference>
<keyword evidence="6" id="KW-1133">Transmembrane helix</keyword>
<keyword evidence="5" id="KW-0256">Endoplasmic reticulum</keyword>
<dbReference type="GO" id="GO:0020037">
    <property type="term" value="F:heme binding"/>
    <property type="evidence" value="ECO:0007669"/>
    <property type="project" value="UniProtKB-UniRule"/>
</dbReference>
<dbReference type="PANTHER" id="PTHR12863">
    <property type="entry name" value="FATTY ACID HYDROXYLASE"/>
    <property type="match status" value="1"/>
</dbReference>
<dbReference type="GO" id="GO:0046872">
    <property type="term" value="F:metal ion binding"/>
    <property type="evidence" value="ECO:0007669"/>
    <property type="project" value="UniProtKB-UniRule"/>
</dbReference>
<feature type="chain" id="PRO_5037985058" evidence="13">
    <location>
        <begin position="24"/>
        <end position="438"/>
    </location>
</feature>
<dbReference type="InterPro" id="IPR014430">
    <property type="entry name" value="Scs7"/>
</dbReference>
<dbReference type="InterPro" id="IPR001199">
    <property type="entry name" value="Cyt_B5-like_heme/steroid-bd"/>
</dbReference>
<keyword evidence="4 11" id="KW-0479">Metal-binding</keyword>
<sequence length="438" mass="49052">MQHFYSSLFFIAFAPLHILKINGQENAEMINPAVWSSSQHDLIVHLRANSYNITAFVPNHPGGPAVLQSVNGQDIEDYIEGRKCALGVCHHHRYAYQVLSQFEMPSDVIVGVNGKWYNITAFLPNHPGGPFVLKAVNGQQNVEEYLEGRKCVFGVCHRHSHAYEVLSQLEMSSINTAAQLPSPQPQQNSSNSSSVPYPLGRSKSNSQPQKFAPLAKQNVTERSNNSDSDKKETIELRNNRPEFGLSNNPSHHQKKVEKEEQIEKKLQRDKKFKQKSEGNVPKSKNVPADQKQAGIGNKKPNADIKKPTHSSIYANVTAQNATKSQQQKRSNDNKNVTNSDRQLAENGQTNGHDNRQKGTKTPQQLVEPFVIFLERISNRKTKSNSPAAPDNHSAHRPLMRSPRGHRGGAGEGRRRRVPPPLCLFVKRSEQPPHDYKCA</sequence>
<keyword evidence="8 11" id="KW-0408">Iron</keyword>
<keyword evidence="10" id="KW-0472">Membrane</keyword>
<feature type="compositionally biased region" description="Basic residues" evidence="12">
    <location>
        <begin position="394"/>
        <end position="406"/>
    </location>
</feature>
<feature type="signal peptide" evidence="13">
    <location>
        <begin position="1"/>
        <end position="23"/>
    </location>
</feature>
<evidence type="ECO:0000256" key="3">
    <source>
        <dbReference type="ARBA" id="ARBA00022692"/>
    </source>
</evidence>
<keyword evidence="2 11" id="KW-0349">Heme</keyword>
<evidence type="ECO:0000256" key="11">
    <source>
        <dbReference type="RuleBase" id="RU362121"/>
    </source>
</evidence>
<evidence type="ECO:0000256" key="4">
    <source>
        <dbReference type="ARBA" id="ARBA00022723"/>
    </source>
</evidence>
<evidence type="ECO:0000256" key="10">
    <source>
        <dbReference type="ARBA" id="ARBA00023136"/>
    </source>
</evidence>
<evidence type="ECO:0000256" key="7">
    <source>
        <dbReference type="ARBA" id="ARBA00023002"/>
    </source>
</evidence>
<name>A0A914HZU3_GLORO</name>
<dbReference type="WBParaSite" id="Gr19_v10_g6184.t2">
    <property type="protein sequence ID" value="Gr19_v10_g6184.t2"/>
    <property type="gene ID" value="Gr19_v10_g6184"/>
</dbReference>
<protein>
    <submittedName>
        <fullName evidence="16">Cytochrome b5 heme-binding domain-containing protein</fullName>
    </submittedName>
</protein>
<dbReference type="PROSITE" id="PS50255">
    <property type="entry name" value="CYTOCHROME_B5_2"/>
    <property type="match status" value="1"/>
</dbReference>
<reference evidence="16" key="1">
    <citation type="submission" date="2022-11" db="UniProtKB">
        <authorList>
            <consortium name="WormBaseParasite"/>
        </authorList>
    </citation>
    <scope>IDENTIFICATION</scope>
</reference>
<dbReference type="Pfam" id="PF00173">
    <property type="entry name" value="Cyt-b5"/>
    <property type="match status" value="2"/>
</dbReference>
<dbReference type="AlphaFoldDB" id="A0A914HZU3"/>
<accession>A0A914HZU3</accession>
<keyword evidence="15" id="KW-1185">Reference proteome</keyword>
<comment type="similarity">
    <text evidence="11">Belongs to the cytochrome b5 family.</text>
</comment>
<evidence type="ECO:0000256" key="9">
    <source>
        <dbReference type="ARBA" id="ARBA00023098"/>
    </source>
</evidence>
<dbReference type="GO" id="GO:0080132">
    <property type="term" value="F:fatty acid 2-hydroxylase activity"/>
    <property type="evidence" value="ECO:0007669"/>
    <property type="project" value="InterPro"/>
</dbReference>
<comment type="subcellular location">
    <subcellularLocation>
        <location evidence="1">Endoplasmic reticulum membrane</location>
        <topology evidence="1">Multi-pass membrane protein</topology>
    </subcellularLocation>
</comment>
<keyword evidence="3" id="KW-0812">Transmembrane</keyword>
<evidence type="ECO:0000259" key="14">
    <source>
        <dbReference type="PROSITE" id="PS50255"/>
    </source>
</evidence>
<dbReference type="Proteomes" id="UP000887572">
    <property type="component" value="Unplaced"/>
</dbReference>
<evidence type="ECO:0000256" key="13">
    <source>
        <dbReference type="SAM" id="SignalP"/>
    </source>
</evidence>
<feature type="compositionally biased region" description="Polar residues" evidence="12">
    <location>
        <begin position="318"/>
        <end position="351"/>
    </location>
</feature>
<feature type="region of interest" description="Disordered" evidence="12">
    <location>
        <begin position="378"/>
        <end position="438"/>
    </location>
</feature>
<evidence type="ECO:0000256" key="5">
    <source>
        <dbReference type="ARBA" id="ARBA00022824"/>
    </source>
</evidence>
<evidence type="ECO:0000313" key="16">
    <source>
        <dbReference type="WBParaSite" id="Gr19_v10_g6184.t2"/>
    </source>
</evidence>
<organism evidence="15 16">
    <name type="scientific">Globodera rostochiensis</name>
    <name type="common">Golden nematode worm</name>
    <name type="synonym">Heterodera rostochiensis</name>
    <dbReference type="NCBI Taxonomy" id="31243"/>
    <lineage>
        <taxon>Eukaryota</taxon>
        <taxon>Metazoa</taxon>
        <taxon>Ecdysozoa</taxon>
        <taxon>Nematoda</taxon>
        <taxon>Chromadorea</taxon>
        <taxon>Rhabditida</taxon>
        <taxon>Tylenchina</taxon>
        <taxon>Tylenchomorpha</taxon>
        <taxon>Tylenchoidea</taxon>
        <taxon>Heteroderidae</taxon>
        <taxon>Heteroderinae</taxon>
        <taxon>Globodera</taxon>
    </lineage>
</organism>
<proteinExistence type="inferred from homology"/>
<keyword evidence="9" id="KW-0443">Lipid metabolism</keyword>
<feature type="region of interest" description="Disordered" evidence="12">
    <location>
        <begin position="318"/>
        <end position="366"/>
    </location>
</feature>
<dbReference type="Gene3D" id="3.10.120.10">
    <property type="entry name" value="Cytochrome b5-like heme/steroid binding domain"/>
    <property type="match status" value="2"/>
</dbReference>
<evidence type="ECO:0000313" key="15">
    <source>
        <dbReference type="Proteomes" id="UP000887572"/>
    </source>
</evidence>
<feature type="compositionally biased region" description="Low complexity" evidence="12">
    <location>
        <begin position="185"/>
        <end position="194"/>
    </location>
</feature>
<feature type="domain" description="Cytochrome b5 heme-binding" evidence="14">
    <location>
        <begin position="37"/>
        <end position="114"/>
    </location>
</feature>
<dbReference type="InterPro" id="IPR018506">
    <property type="entry name" value="Cyt_B5_heme-BS"/>
</dbReference>
<evidence type="ECO:0000256" key="8">
    <source>
        <dbReference type="ARBA" id="ARBA00023004"/>
    </source>
</evidence>
<dbReference type="InterPro" id="IPR036400">
    <property type="entry name" value="Cyt_B5-like_heme/steroid_sf"/>
</dbReference>
<dbReference type="PROSITE" id="PS00191">
    <property type="entry name" value="CYTOCHROME_B5_1"/>
    <property type="match status" value="2"/>
</dbReference>
<evidence type="ECO:0000256" key="2">
    <source>
        <dbReference type="ARBA" id="ARBA00022617"/>
    </source>
</evidence>
<dbReference type="PANTHER" id="PTHR12863:SF1">
    <property type="entry name" value="FATTY ACID 2-HYDROXYLASE"/>
    <property type="match status" value="1"/>
</dbReference>
<feature type="compositionally biased region" description="Basic and acidic residues" evidence="12">
    <location>
        <begin position="426"/>
        <end position="438"/>
    </location>
</feature>
<feature type="compositionally biased region" description="Polar residues" evidence="12">
    <location>
        <begin position="217"/>
        <end position="226"/>
    </location>
</feature>
<dbReference type="GO" id="GO:0005789">
    <property type="term" value="C:endoplasmic reticulum membrane"/>
    <property type="evidence" value="ECO:0007669"/>
    <property type="project" value="UniProtKB-SubCell"/>
</dbReference>
<evidence type="ECO:0000256" key="1">
    <source>
        <dbReference type="ARBA" id="ARBA00004477"/>
    </source>
</evidence>